<dbReference type="SUPFAM" id="SSF53822">
    <property type="entry name" value="Periplasmic binding protein-like I"/>
    <property type="match status" value="1"/>
</dbReference>
<dbReference type="Pfam" id="PF13377">
    <property type="entry name" value="Peripla_BP_3"/>
    <property type="match status" value="1"/>
</dbReference>
<feature type="compositionally biased region" description="Polar residues" evidence="4">
    <location>
        <begin position="45"/>
        <end position="56"/>
    </location>
</feature>
<dbReference type="InterPro" id="IPR046335">
    <property type="entry name" value="LacI/GalR-like_sensor"/>
</dbReference>
<name>A0A272ESB5_9RHOO</name>
<dbReference type="Proteomes" id="UP000623509">
    <property type="component" value="Unassembled WGS sequence"/>
</dbReference>
<sequence>MAGAGLAPGDRDRNTGEIQMEMPGNEDNGSGRPRQADVAKKAGVSPSTVSKVISGSPGISQELRNRVLNAMRELGYDVGNTRDTVAASKRIKLVTFFQFLTRENSYFHSEVICAVLAECERLGIEIDTVLLNRDSDNDLEQYVTRLEAGRADGVLFVGLDMPEILQPVRDLGLPAVIINGTDPQSEFDCLAPALREGSRMATRHLIELGHREIVHVTHLYRNIIHRRMEGFKEALEEAGLPFSPERNVIDIDHDSHFSSDKAADLICSLIQAGKLTATAIFCVSDYTAFGVIQGIQRAGKRVPEDFSVVSFDDLPLAQLCSPTLTSVGVDRVALGRLAVQRLIDRWQNPDGPALRIEVGARLSERNSSRALEAGA</sequence>
<evidence type="ECO:0000256" key="4">
    <source>
        <dbReference type="SAM" id="MobiDB-lite"/>
    </source>
</evidence>
<dbReference type="EMBL" id="NMRN01000025">
    <property type="protein sequence ID" value="PAS92992.1"/>
    <property type="molecule type" value="Genomic_DNA"/>
</dbReference>
<feature type="domain" description="HTH lacI-type" evidence="5">
    <location>
        <begin position="33"/>
        <end position="91"/>
    </location>
</feature>
<dbReference type="SMART" id="SM00354">
    <property type="entry name" value="HTH_LACI"/>
    <property type="match status" value="1"/>
</dbReference>
<evidence type="ECO:0000256" key="2">
    <source>
        <dbReference type="ARBA" id="ARBA00023125"/>
    </source>
</evidence>
<dbReference type="PROSITE" id="PS50932">
    <property type="entry name" value="HTH_LACI_2"/>
    <property type="match status" value="1"/>
</dbReference>
<dbReference type="SUPFAM" id="SSF47413">
    <property type="entry name" value="lambda repressor-like DNA-binding domains"/>
    <property type="match status" value="1"/>
</dbReference>
<dbReference type="GO" id="GO:0000976">
    <property type="term" value="F:transcription cis-regulatory region binding"/>
    <property type="evidence" value="ECO:0007669"/>
    <property type="project" value="TreeGrafter"/>
</dbReference>
<reference evidence="6 9" key="1">
    <citation type="submission" date="2016-08" db="EMBL/GenBank/DDBJ databases">
        <title>Candidatus Dactylopiibacterium carminicum genome sequence.</title>
        <authorList>
            <person name="Ramirez-Puebla S.T."/>
            <person name="Ormeno-Orrillo E."/>
            <person name="Vera-Ponce De Leon A."/>
            <person name="Luis L."/>
            <person name="Sanchez-Flores A."/>
            <person name="Monica R."/>
            <person name="Martinez-Romero E."/>
        </authorList>
    </citation>
    <scope>NUCLEOTIDE SEQUENCE [LARGE SCALE GENOMIC DNA]</scope>
    <source>
        <strain evidence="6">END1</strain>
    </source>
</reference>
<feature type="region of interest" description="Disordered" evidence="4">
    <location>
        <begin position="1"/>
        <end position="56"/>
    </location>
</feature>
<keyword evidence="9" id="KW-1185">Reference proteome</keyword>
<evidence type="ECO:0000256" key="3">
    <source>
        <dbReference type="ARBA" id="ARBA00023163"/>
    </source>
</evidence>
<evidence type="ECO:0000256" key="1">
    <source>
        <dbReference type="ARBA" id="ARBA00023015"/>
    </source>
</evidence>
<keyword evidence="3" id="KW-0804">Transcription</keyword>
<dbReference type="Proteomes" id="UP000216107">
    <property type="component" value="Unassembled WGS sequence"/>
</dbReference>
<dbReference type="AlphaFoldDB" id="A0A272ESB5"/>
<evidence type="ECO:0000313" key="6">
    <source>
        <dbReference type="EMBL" id="KAF7600690.1"/>
    </source>
</evidence>
<keyword evidence="2" id="KW-0238">DNA-binding</keyword>
<dbReference type="Gene3D" id="1.10.260.40">
    <property type="entry name" value="lambda repressor-like DNA-binding domains"/>
    <property type="match status" value="1"/>
</dbReference>
<dbReference type="Pfam" id="PF00356">
    <property type="entry name" value="LacI"/>
    <property type="match status" value="1"/>
</dbReference>
<dbReference type="InterPro" id="IPR000843">
    <property type="entry name" value="HTH_LacI"/>
</dbReference>
<dbReference type="CDD" id="cd01392">
    <property type="entry name" value="HTH_LacI"/>
    <property type="match status" value="1"/>
</dbReference>
<gene>
    <name evidence="6" type="ORF">BGI27_00840</name>
    <name evidence="7" type="ORF">CGU29_09425</name>
</gene>
<dbReference type="InterPro" id="IPR010982">
    <property type="entry name" value="Lambda_DNA-bd_dom_sf"/>
</dbReference>
<dbReference type="PANTHER" id="PTHR30146:SF109">
    <property type="entry name" value="HTH-TYPE TRANSCRIPTIONAL REGULATOR GALS"/>
    <property type="match status" value="1"/>
</dbReference>
<comment type="caution">
    <text evidence="7">The sequence shown here is derived from an EMBL/GenBank/DDBJ whole genome shotgun (WGS) entry which is preliminary data.</text>
</comment>
<accession>A0A272ESB5</accession>
<dbReference type="GO" id="GO:0003700">
    <property type="term" value="F:DNA-binding transcription factor activity"/>
    <property type="evidence" value="ECO:0007669"/>
    <property type="project" value="TreeGrafter"/>
</dbReference>
<evidence type="ECO:0000313" key="9">
    <source>
        <dbReference type="Proteomes" id="UP000623509"/>
    </source>
</evidence>
<keyword evidence="1" id="KW-0805">Transcription regulation</keyword>
<evidence type="ECO:0000313" key="8">
    <source>
        <dbReference type="Proteomes" id="UP000216107"/>
    </source>
</evidence>
<dbReference type="OrthoDB" id="269117at2"/>
<dbReference type="InterPro" id="IPR028082">
    <property type="entry name" value="Peripla_BP_I"/>
</dbReference>
<evidence type="ECO:0000313" key="7">
    <source>
        <dbReference type="EMBL" id="PAS92992.1"/>
    </source>
</evidence>
<organism evidence="7 8">
    <name type="scientific">Candidatus Dactylopiibacterium carminicum</name>
    <dbReference type="NCBI Taxonomy" id="857335"/>
    <lineage>
        <taxon>Bacteria</taxon>
        <taxon>Pseudomonadati</taxon>
        <taxon>Pseudomonadota</taxon>
        <taxon>Betaproteobacteria</taxon>
        <taxon>Rhodocyclales</taxon>
        <taxon>Rhodocyclaceae</taxon>
        <taxon>Candidatus Dactylopiibacterium</taxon>
    </lineage>
</organism>
<dbReference type="Gene3D" id="3.40.50.2300">
    <property type="match status" value="2"/>
</dbReference>
<proteinExistence type="predicted"/>
<dbReference type="PANTHER" id="PTHR30146">
    <property type="entry name" value="LACI-RELATED TRANSCRIPTIONAL REPRESSOR"/>
    <property type="match status" value="1"/>
</dbReference>
<dbReference type="CDD" id="cd06267">
    <property type="entry name" value="PBP1_LacI_sugar_binding-like"/>
    <property type="match status" value="1"/>
</dbReference>
<dbReference type="EMBL" id="MDUX01000002">
    <property type="protein sequence ID" value="KAF7600690.1"/>
    <property type="molecule type" value="Genomic_DNA"/>
</dbReference>
<reference evidence="7 8" key="2">
    <citation type="submission" date="2017-07" db="EMBL/GenBank/DDBJ databases">
        <title>Candidatus Dactylopiibacterium carminicum, a nitrogen-fixing symbiont of the cochineal insect Dactylopius coccus and Dactylopius opuntiae (Hemiptera: Coccoidea: Dactylopiidae).</title>
        <authorList>
            <person name="Vera A."/>
        </authorList>
    </citation>
    <scope>NUCLEOTIDE SEQUENCE [LARGE SCALE GENOMIC DNA]</scope>
    <source>
        <strain evidence="7 8">NFDCM</strain>
    </source>
</reference>
<evidence type="ECO:0000259" key="5">
    <source>
        <dbReference type="PROSITE" id="PS50932"/>
    </source>
</evidence>
<protein>
    <submittedName>
        <fullName evidence="6">LacI family transcriptional regulator</fullName>
    </submittedName>
</protein>